<evidence type="ECO:0000313" key="5">
    <source>
        <dbReference type="Proteomes" id="UP000054262"/>
    </source>
</evidence>
<name>A0P7T8_9PROT</name>
<evidence type="ECO:0000259" key="3">
    <source>
        <dbReference type="Pfam" id="PF01636"/>
    </source>
</evidence>
<dbReference type="GO" id="GO:0005524">
    <property type="term" value="F:ATP binding"/>
    <property type="evidence" value="ECO:0007669"/>
    <property type="project" value="UniProtKB-KW"/>
</dbReference>
<keyword evidence="2" id="KW-0067">ATP-binding</keyword>
<dbReference type="EMBL" id="AAUX01000001">
    <property type="protein sequence ID" value="EAV47598.1"/>
    <property type="molecule type" value="Genomic_DNA"/>
</dbReference>
<proteinExistence type="predicted"/>
<dbReference type="PANTHER" id="PTHR33540">
    <property type="entry name" value="TRNA THREONYLCARBAMOYLADENOSINE BIOSYNTHESIS PROTEIN TSAE"/>
    <property type="match status" value="1"/>
</dbReference>
<evidence type="ECO:0000256" key="1">
    <source>
        <dbReference type="ARBA" id="ARBA00022741"/>
    </source>
</evidence>
<dbReference type="Gene3D" id="3.90.1200.10">
    <property type="match status" value="1"/>
</dbReference>
<dbReference type="AlphaFoldDB" id="A0P7T8"/>
<organism evidence="4 5">
    <name type="scientific">Methylophilales bacterium HTCC2181</name>
    <dbReference type="NCBI Taxonomy" id="383631"/>
    <lineage>
        <taxon>Bacteria</taxon>
        <taxon>Pseudomonadati</taxon>
        <taxon>Pseudomonadota</taxon>
        <taxon>Betaproteobacteria</taxon>
        <taxon>Nitrosomonadales</taxon>
        <taxon>OM43 clade</taxon>
    </lineage>
</organism>
<dbReference type="Pfam" id="PF01636">
    <property type="entry name" value="APH"/>
    <property type="match status" value="1"/>
</dbReference>
<sequence>MTRYNLLIKWITQFLGDQPAVELASSDASFRRYFRVTQKGKSYIVMDAPPDKESISEFIAIGKKLFKDNINVPDLYEVNINDGFILMSDFGSTTYLEAFSFDDPLSLYRVALDSLFDIQNNCHYENLPSYSESLLAKEMTLFHDWYLIKYKKIILKDKESKALDEVIQLIVSSNLNQPQLFVHRDFHCRNLMFIGRNKAPGIIDFQDAVNGPITYDLASLLKDAYYELEEDLVIDLLVRYWGRLKEANLIKNNDFSDFYKSFEWMGVQRHMKILGIFVRLSIRDGKDQYLDDIRLVENYLLTTTKRYSELFPLRNILMKATEL</sequence>
<feature type="domain" description="Aminoglycoside phosphotransferase" evidence="3">
    <location>
        <begin position="22"/>
        <end position="242"/>
    </location>
</feature>
<keyword evidence="5" id="KW-1185">Reference proteome</keyword>
<reference evidence="4 5" key="1">
    <citation type="submission" date="2006-11" db="EMBL/GenBank/DDBJ databases">
        <authorList>
            <person name="Giovannoni S."/>
            <person name="Vergin K."/>
            <person name="Ferriera S."/>
            <person name="Johnson J."/>
            <person name="Kravitz S."/>
            <person name="Beeson K."/>
            <person name="Sutton G."/>
            <person name="Rogers Y.-H."/>
            <person name="Friedman R."/>
            <person name="Frazier M."/>
            <person name="Venter J.C."/>
        </authorList>
    </citation>
    <scope>NUCLEOTIDE SEQUENCE [LARGE SCALE GENOMIC DNA]</scope>
    <source>
        <strain evidence="4 5">HTCC2181</strain>
    </source>
</reference>
<dbReference type="PANTHER" id="PTHR33540:SF1">
    <property type="entry name" value="N-ACETYLMURAMATE_N-ACETYLGLUCOSAMINE KINASE"/>
    <property type="match status" value="1"/>
</dbReference>
<keyword evidence="1" id="KW-0547">Nucleotide-binding</keyword>
<evidence type="ECO:0000313" key="4">
    <source>
        <dbReference type="EMBL" id="EAV47598.1"/>
    </source>
</evidence>
<evidence type="ECO:0000256" key="2">
    <source>
        <dbReference type="ARBA" id="ARBA00022840"/>
    </source>
</evidence>
<accession>A0P7T8</accession>
<dbReference type="SUPFAM" id="SSF56112">
    <property type="entry name" value="Protein kinase-like (PK-like)"/>
    <property type="match status" value="1"/>
</dbReference>
<gene>
    <name evidence="4" type="ORF">MB2181_05955</name>
</gene>
<dbReference type="Gene3D" id="3.30.200.20">
    <property type="entry name" value="Phosphorylase Kinase, domain 1"/>
    <property type="match status" value="1"/>
</dbReference>
<dbReference type="InterPro" id="IPR011009">
    <property type="entry name" value="Kinase-like_dom_sf"/>
</dbReference>
<dbReference type="Proteomes" id="UP000054262">
    <property type="component" value="Unassembled WGS sequence"/>
</dbReference>
<protein>
    <recommendedName>
        <fullName evidence="3">Aminoglycoside phosphotransferase domain-containing protein</fullName>
    </recommendedName>
</protein>
<comment type="caution">
    <text evidence="4">The sequence shown here is derived from an EMBL/GenBank/DDBJ whole genome shotgun (WGS) entry which is preliminary data.</text>
</comment>
<dbReference type="InterPro" id="IPR002575">
    <property type="entry name" value="Aminoglycoside_PTrfase"/>
</dbReference>